<dbReference type="Proteomes" id="UP000188276">
    <property type="component" value="Unassembled WGS sequence"/>
</dbReference>
<dbReference type="AlphaFoldDB" id="A0A1R4LQP1"/>
<organism evidence="1 2">
    <name type="scientific">Vibrio ruber (strain DSM 16370 / JCM 11486 / BCRC 17186 / CECT 7878 / LMG 23124 / VR1)</name>
    <dbReference type="NCBI Taxonomy" id="1123498"/>
    <lineage>
        <taxon>Bacteria</taxon>
        <taxon>Pseudomonadati</taxon>
        <taxon>Pseudomonadota</taxon>
        <taxon>Gammaproteobacteria</taxon>
        <taxon>Vibrionales</taxon>
        <taxon>Vibrionaceae</taxon>
        <taxon>Vibrio</taxon>
    </lineage>
</organism>
<proteinExistence type="predicted"/>
<reference evidence="2" key="1">
    <citation type="submission" date="2017-02" db="EMBL/GenBank/DDBJ databases">
        <authorList>
            <person name="Rodrigo-Torres L."/>
            <person name="Arahal R.D."/>
            <person name="Lucena T."/>
        </authorList>
    </citation>
    <scope>NUCLEOTIDE SEQUENCE [LARGE SCALE GENOMIC DNA]</scope>
    <source>
        <strain evidence="2">CECT 7878</strain>
    </source>
</reference>
<name>A0A1R4LQP1_VIBR1</name>
<protein>
    <submittedName>
        <fullName evidence="1">Uncharacterized protein</fullName>
    </submittedName>
</protein>
<sequence>MGLVLRINEFVRVYAGYPMMYFQHVGMIRMSEKTETEYKCYSMILNRW</sequence>
<dbReference type="STRING" id="1123498.VR7878_03065"/>
<accession>A0A1R4LQP1</accession>
<gene>
    <name evidence="1" type="ORF">VR7878_03065</name>
</gene>
<keyword evidence="2" id="KW-1185">Reference proteome</keyword>
<dbReference type="EMBL" id="FULE01000044">
    <property type="protein sequence ID" value="SJN58835.1"/>
    <property type="molecule type" value="Genomic_DNA"/>
</dbReference>
<evidence type="ECO:0000313" key="1">
    <source>
        <dbReference type="EMBL" id="SJN58835.1"/>
    </source>
</evidence>
<evidence type="ECO:0000313" key="2">
    <source>
        <dbReference type="Proteomes" id="UP000188276"/>
    </source>
</evidence>